<dbReference type="InterPro" id="IPR029058">
    <property type="entry name" value="AB_hydrolase_fold"/>
</dbReference>
<sequence>MDSVIIYVHGDGNKPEEKVLKEQWDEALFGEGMGAASRMAYWRPLRHPTALADSDQDEDDVQPLPGVTESAVEAGPAAGVPPEVFISDTVARARKEAELLTGAEAVEVSGAAKRLEDWLRAMTYAADALTRGQIPNEAVTRPQEVLPLPRSLRVRAFRPLVRRTFLDVHAYFFGGYREPIRQVMRSALEDLDGPAVVVGHSLGSIIAYDVLAEASSARLQVPLFVTVGSPLGITEVQDLVEQPLRVPSAVKAWLNASDIRDLVALDHTIRPEYRPEDRCTDVIVTNNSGNHHGIQEYLRASQVQWAVRQVCQS</sequence>
<dbReference type="OrthoDB" id="3483116at2"/>
<protein>
    <submittedName>
        <fullName evidence="1">Uncharacterized protein</fullName>
    </submittedName>
</protein>
<gene>
    <name evidence="1" type="ORF">SAMN05660209_05015</name>
</gene>
<dbReference type="Proteomes" id="UP000198921">
    <property type="component" value="Unassembled WGS sequence"/>
</dbReference>
<accession>A0A1H3R483</accession>
<reference evidence="2" key="1">
    <citation type="submission" date="2016-10" db="EMBL/GenBank/DDBJ databases">
        <authorList>
            <person name="Varghese N."/>
            <person name="Submissions S."/>
        </authorList>
    </citation>
    <scope>NUCLEOTIDE SEQUENCE [LARGE SCALE GENOMIC DNA]</scope>
    <source>
        <strain evidence="2">DSM 45422</strain>
    </source>
</reference>
<keyword evidence="2" id="KW-1185">Reference proteome</keyword>
<dbReference type="SUPFAM" id="SSF53474">
    <property type="entry name" value="alpha/beta-Hydrolases"/>
    <property type="match status" value="1"/>
</dbReference>
<dbReference type="AlphaFoldDB" id="A0A1H3R483"/>
<dbReference type="STRING" id="1137993.SAMN05660209_05015"/>
<proteinExistence type="predicted"/>
<name>A0A1H3R483_9ACTN</name>
<dbReference type="RefSeq" id="WP_091162207.1">
    <property type="nucleotide sequence ID" value="NZ_FNOT01000029.1"/>
</dbReference>
<evidence type="ECO:0000313" key="2">
    <source>
        <dbReference type="Proteomes" id="UP000198921"/>
    </source>
</evidence>
<evidence type="ECO:0000313" key="1">
    <source>
        <dbReference type="EMBL" id="SDZ20313.1"/>
    </source>
</evidence>
<dbReference type="EMBL" id="FNOT01000029">
    <property type="protein sequence ID" value="SDZ20313.1"/>
    <property type="molecule type" value="Genomic_DNA"/>
</dbReference>
<dbReference type="Gene3D" id="3.40.50.1820">
    <property type="entry name" value="alpha/beta hydrolase"/>
    <property type="match status" value="1"/>
</dbReference>
<organism evidence="1 2">
    <name type="scientific">Geodermatophilus africanus</name>
    <dbReference type="NCBI Taxonomy" id="1137993"/>
    <lineage>
        <taxon>Bacteria</taxon>
        <taxon>Bacillati</taxon>
        <taxon>Actinomycetota</taxon>
        <taxon>Actinomycetes</taxon>
        <taxon>Geodermatophilales</taxon>
        <taxon>Geodermatophilaceae</taxon>
        <taxon>Geodermatophilus</taxon>
    </lineage>
</organism>